<gene>
    <name evidence="1" type="ORF">J07HQW1_01438</name>
</gene>
<protein>
    <submittedName>
        <fullName evidence="1">Uncharacterized protein</fullName>
    </submittedName>
</protein>
<reference evidence="1 2" key="1">
    <citation type="journal article" date="2013" name="PLoS ONE">
        <title>Assembly-driven community genomics of a hypersaline microbial ecosystem.</title>
        <authorList>
            <person name="Podell S."/>
            <person name="Ugalde J.A."/>
            <person name="Narasingarao P."/>
            <person name="Banfield J.F."/>
            <person name="Heidelberg K.B."/>
            <person name="Allen E.E."/>
        </authorList>
    </citation>
    <scope>NUCLEOTIDE SEQUENCE [LARGE SCALE GENOMIC DNA]</scope>
    <source>
        <strain evidence="2">J07HQW1</strain>
    </source>
</reference>
<dbReference type="HOGENOM" id="CLU_2968409_0_0_2"/>
<dbReference type="EMBL" id="KE356560">
    <property type="protein sequence ID" value="ERG91404.1"/>
    <property type="molecule type" value="Genomic_DNA"/>
</dbReference>
<name>U1MNJ4_9EURY</name>
<dbReference type="AlphaFoldDB" id="U1MNJ4"/>
<evidence type="ECO:0000313" key="2">
    <source>
        <dbReference type="Proteomes" id="UP000030649"/>
    </source>
</evidence>
<accession>U1MNJ4</accession>
<dbReference type="Proteomes" id="UP000030649">
    <property type="component" value="Unassembled WGS sequence"/>
</dbReference>
<sequence length="58" mass="6346">MILSEQIRYTTTAPVTVAGGVTVGMYTGINTHHISRSVCCGIDTCLFQWSHDYGIVIQ</sequence>
<evidence type="ECO:0000313" key="1">
    <source>
        <dbReference type="EMBL" id="ERG91404.1"/>
    </source>
</evidence>
<proteinExistence type="predicted"/>
<organism evidence="1 2">
    <name type="scientific">Haloquadratum walsbyi J07HQW1</name>
    <dbReference type="NCBI Taxonomy" id="1238424"/>
    <lineage>
        <taxon>Archaea</taxon>
        <taxon>Methanobacteriati</taxon>
        <taxon>Methanobacteriota</taxon>
        <taxon>Stenosarchaea group</taxon>
        <taxon>Halobacteria</taxon>
        <taxon>Halobacteriales</taxon>
        <taxon>Haloferacaceae</taxon>
        <taxon>Haloquadratum</taxon>
    </lineage>
</organism>
<dbReference type="STRING" id="1238424.J07HQW1_01438"/>